<sequence>MTLIRIFFILGIFFCSALSQQSSSYISSDKLDELLKDERLLNFHLKCTLGTGPCDKVGHSLKPLIPLVLRGTCRRCSPQDVENIKKVIIFLQNKKPKELAKIYDKYGK</sequence>
<dbReference type="InterPro" id="IPR036682">
    <property type="entry name" value="OS_D_A10/PebIII_sf"/>
</dbReference>
<evidence type="ECO:0000313" key="2">
    <source>
        <dbReference type="EMBL" id="QNL14942.1"/>
    </source>
</evidence>
<organism evidence="2">
    <name type="scientific">Aulacocentrum confusum</name>
    <dbReference type="NCBI Taxonomy" id="2767324"/>
    <lineage>
        <taxon>Eukaryota</taxon>
        <taxon>Metazoa</taxon>
        <taxon>Ecdysozoa</taxon>
        <taxon>Arthropoda</taxon>
        <taxon>Hexapoda</taxon>
        <taxon>Insecta</taxon>
        <taxon>Pterygota</taxon>
        <taxon>Neoptera</taxon>
        <taxon>Endopterygota</taxon>
        <taxon>Hymenoptera</taxon>
        <taxon>Apocrita</taxon>
        <taxon>Ichneumonoidea</taxon>
        <taxon>Braconidae</taxon>
        <taxon>Macrocentrinae</taxon>
        <taxon>Aulacocentrum</taxon>
    </lineage>
</organism>
<reference evidence="2" key="1">
    <citation type="submission" date="2020-06" db="EMBL/GenBank/DDBJ databases">
        <authorList>
            <person name="Sheng S."/>
        </authorList>
    </citation>
    <scope>NUCLEOTIDE SEQUENCE</scope>
    <source>
        <tissue evidence="2">Antenna</tissue>
    </source>
</reference>
<evidence type="ECO:0000256" key="1">
    <source>
        <dbReference type="SAM" id="SignalP"/>
    </source>
</evidence>
<gene>
    <name evidence="2" type="primary">CSP5</name>
</gene>
<feature type="chain" id="PRO_5028944529" evidence="1">
    <location>
        <begin position="20"/>
        <end position="108"/>
    </location>
</feature>
<dbReference type="PANTHER" id="PTHR11257">
    <property type="entry name" value="CHEMOSENSORY PROTEIN-RELATED"/>
    <property type="match status" value="1"/>
</dbReference>
<feature type="signal peptide" evidence="1">
    <location>
        <begin position="1"/>
        <end position="19"/>
    </location>
</feature>
<name>A0A7G8Z917_9HYME</name>
<dbReference type="Pfam" id="PF03392">
    <property type="entry name" value="OS-D"/>
    <property type="match status" value="1"/>
</dbReference>
<proteinExistence type="evidence at transcript level"/>
<dbReference type="InterPro" id="IPR005055">
    <property type="entry name" value="A10/PebIII"/>
</dbReference>
<dbReference type="Gene3D" id="1.10.2080.10">
    <property type="entry name" value="Insect odorant-binding protein A10/Ejaculatory bulb-specific protein 3"/>
    <property type="match status" value="1"/>
</dbReference>
<protein>
    <submittedName>
        <fullName evidence="2">Chemosensory protein 5</fullName>
    </submittedName>
</protein>
<dbReference type="SUPFAM" id="SSF100910">
    <property type="entry name" value="Chemosensory protein Csp2"/>
    <property type="match status" value="1"/>
</dbReference>
<accession>A0A7G8Z917</accession>
<dbReference type="EMBL" id="MT670938">
    <property type="protein sequence ID" value="QNL14942.1"/>
    <property type="molecule type" value="mRNA"/>
</dbReference>
<dbReference type="AlphaFoldDB" id="A0A7G8Z917"/>
<dbReference type="PANTHER" id="PTHR11257:SF11">
    <property type="entry name" value="CHEMOSENSORY PROTEIN 17"/>
    <property type="match status" value="1"/>
</dbReference>
<keyword evidence="1" id="KW-0732">Signal</keyword>